<dbReference type="Gene3D" id="3.40.960.10">
    <property type="entry name" value="VSR Endonuclease"/>
    <property type="match status" value="1"/>
</dbReference>
<dbReference type="AlphaFoldDB" id="E6PM25"/>
<dbReference type="PANTHER" id="PTHR38590">
    <property type="entry name" value="BLL0828 PROTEIN"/>
    <property type="match status" value="1"/>
</dbReference>
<dbReference type="InterPro" id="IPR047216">
    <property type="entry name" value="Endonuclease_DUF559_bact"/>
</dbReference>
<reference evidence="3" key="1">
    <citation type="submission" date="2009-10" db="EMBL/GenBank/DDBJ databases">
        <title>Diversity of trophic interactions inside an arsenic-rich microbial ecosystem.</title>
        <authorList>
            <person name="Bertin P.N."/>
            <person name="Heinrich-Salmeron A."/>
            <person name="Pelletier E."/>
            <person name="Goulhen-Chollet F."/>
            <person name="Arsene-Ploetze F."/>
            <person name="Gallien S."/>
            <person name="Calteau A."/>
            <person name="Vallenet D."/>
            <person name="Casiot C."/>
            <person name="Chane-Woon-Ming B."/>
            <person name="Giloteaux L."/>
            <person name="Barakat M."/>
            <person name="Bonnefoy V."/>
            <person name="Bruneel O."/>
            <person name="Chandler M."/>
            <person name="Cleiss J."/>
            <person name="Duran R."/>
            <person name="Elbaz-Poulichet F."/>
            <person name="Fonknechten N."/>
            <person name="Lauga B."/>
            <person name="Mornico D."/>
            <person name="Ortet P."/>
            <person name="Schaeffer C."/>
            <person name="Siguier P."/>
            <person name="Alexander Thil Smith A."/>
            <person name="Van Dorsselaer A."/>
            <person name="Weissenbach J."/>
            <person name="Medigue C."/>
            <person name="Le Paslier D."/>
        </authorList>
    </citation>
    <scope>NUCLEOTIDE SEQUENCE</scope>
</reference>
<feature type="region of interest" description="Disordered" evidence="1">
    <location>
        <begin position="136"/>
        <end position="206"/>
    </location>
</feature>
<feature type="domain" description="DUF559" evidence="2">
    <location>
        <begin position="22"/>
        <end position="125"/>
    </location>
</feature>
<protein>
    <recommendedName>
        <fullName evidence="2">DUF559 domain-containing protein</fullName>
    </recommendedName>
</protein>
<evidence type="ECO:0000259" key="2">
    <source>
        <dbReference type="Pfam" id="PF04480"/>
    </source>
</evidence>
<accession>E6PM25</accession>
<dbReference type="SUPFAM" id="SSF52980">
    <property type="entry name" value="Restriction endonuclease-like"/>
    <property type="match status" value="1"/>
</dbReference>
<dbReference type="InterPro" id="IPR011335">
    <property type="entry name" value="Restrct_endonuc-II-like"/>
</dbReference>
<feature type="compositionally biased region" description="Basic and acidic residues" evidence="1">
    <location>
        <begin position="139"/>
        <end position="187"/>
    </location>
</feature>
<comment type="caution">
    <text evidence="3">The sequence shown here is derived from an EMBL/GenBank/DDBJ whole genome shotgun (WGS) entry which is preliminary data.</text>
</comment>
<organism evidence="3">
    <name type="scientific">mine drainage metagenome</name>
    <dbReference type="NCBI Taxonomy" id="410659"/>
    <lineage>
        <taxon>unclassified sequences</taxon>
        <taxon>metagenomes</taxon>
        <taxon>ecological metagenomes</taxon>
    </lineage>
</organism>
<evidence type="ECO:0000256" key="1">
    <source>
        <dbReference type="SAM" id="MobiDB-lite"/>
    </source>
</evidence>
<dbReference type="InterPro" id="IPR007569">
    <property type="entry name" value="DUF559"/>
</dbReference>
<proteinExistence type="predicted"/>
<dbReference type="CDD" id="cd01038">
    <property type="entry name" value="Endonuclease_DUF559"/>
    <property type="match status" value="1"/>
</dbReference>
<evidence type="ECO:0000313" key="3">
    <source>
        <dbReference type="EMBL" id="CBH95977.1"/>
    </source>
</evidence>
<dbReference type="PANTHER" id="PTHR38590:SF1">
    <property type="entry name" value="BLL0828 PROTEIN"/>
    <property type="match status" value="1"/>
</dbReference>
<name>E6PM25_9ZZZZ</name>
<sequence length="206" mass="22791">MGRAGEGIGEGWGWELAVTHPMTARARALRLNMTDAERLLWRRLRAEQLGVKFRRQTPIGPYIVDFVCIPGSLVVEVDGGQHNGAESDLRRDAFLQRQGYTVLRFWNNDVLSNIEGVLVTIHSQLAANHVCTIPPPPDLPHRAGEEKTARCEPRDAPPDLPHRAGEEKTARCELKDAPPDFSHKVGEELETPSPRVGRAGVGRCSP</sequence>
<gene>
    <name evidence="3" type="ORF">CARN2_0965</name>
</gene>
<dbReference type="Pfam" id="PF04480">
    <property type="entry name" value="DUF559"/>
    <property type="match status" value="1"/>
</dbReference>
<dbReference type="EMBL" id="CABM01000016">
    <property type="protein sequence ID" value="CBH95977.1"/>
    <property type="molecule type" value="Genomic_DNA"/>
</dbReference>